<dbReference type="eggNOG" id="COG4191">
    <property type="taxonomic scope" value="Bacteria"/>
</dbReference>
<sequence length="246" mass="26860">MTLQNPAHPSLQAIALGAEFSDLEEGARYALLQRLAPALQHHMMGKFQSMDMIAAMMERRLKSADPDLASIREDCASLSSVSRIAVKSIMDLMTWIEPKTASTVKFDAGVVECLGLLATEFRFKGFVIVNEAREIDVKLSSRALRSVLSAALIALSDLSKVSATLVIRAQAMPDRVELTIDLRPTERDTKRAYVTDSRALKWRDVEILALAESVQLERSDTGAQLTFALPAANADLPGDLFVGTGI</sequence>
<dbReference type="STRING" id="365044.Pnap_0399"/>
<dbReference type="KEGG" id="pna:Pnap_0399"/>
<evidence type="ECO:0000313" key="2">
    <source>
        <dbReference type="Proteomes" id="UP000000644"/>
    </source>
</evidence>
<dbReference type="EMBL" id="CP000529">
    <property type="protein sequence ID" value="ABM35722.1"/>
    <property type="molecule type" value="Genomic_DNA"/>
</dbReference>
<evidence type="ECO:0000313" key="1">
    <source>
        <dbReference type="EMBL" id="ABM35722.1"/>
    </source>
</evidence>
<name>A1VJ94_POLNA</name>
<evidence type="ECO:0008006" key="3">
    <source>
        <dbReference type="Google" id="ProtNLM"/>
    </source>
</evidence>
<gene>
    <name evidence="1" type="ordered locus">Pnap_0399</name>
</gene>
<proteinExistence type="predicted"/>
<dbReference type="RefSeq" id="WP_011799825.1">
    <property type="nucleotide sequence ID" value="NC_008781.1"/>
</dbReference>
<organism evidence="1 2">
    <name type="scientific">Polaromonas naphthalenivorans (strain CJ2)</name>
    <dbReference type="NCBI Taxonomy" id="365044"/>
    <lineage>
        <taxon>Bacteria</taxon>
        <taxon>Pseudomonadati</taxon>
        <taxon>Pseudomonadota</taxon>
        <taxon>Betaproteobacteria</taxon>
        <taxon>Burkholderiales</taxon>
        <taxon>Comamonadaceae</taxon>
        <taxon>Polaromonas</taxon>
    </lineage>
</organism>
<accession>A1VJ94</accession>
<reference evidence="2" key="1">
    <citation type="journal article" date="2009" name="Environ. Microbiol.">
        <title>The genome of Polaromonas naphthalenivorans strain CJ2, isolated from coal tar-contaminated sediment, reveals physiological and metabolic versatility and evolution through extensive horizontal gene transfer.</title>
        <authorList>
            <person name="Yagi J.M."/>
            <person name="Sims D."/>
            <person name="Brettin T."/>
            <person name="Bruce D."/>
            <person name="Madsen E.L."/>
        </authorList>
    </citation>
    <scope>NUCLEOTIDE SEQUENCE [LARGE SCALE GENOMIC DNA]</scope>
    <source>
        <strain evidence="2">CJ2</strain>
    </source>
</reference>
<dbReference type="HOGENOM" id="CLU_098640_0_0_4"/>
<dbReference type="OrthoDB" id="8893525at2"/>
<protein>
    <recommendedName>
        <fullName evidence="3">Histidine kinase</fullName>
    </recommendedName>
</protein>
<dbReference type="AlphaFoldDB" id="A1VJ94"/>
<keyword evidence="2" id="KW-1185">Reference proteome</keyword>
<dbReference type="Proteomes" id="UP000000644">
    <property type="component" value="Chromosome"/>
</dbReference>